<dbReference type="PANTHER" id="PTHR33356">
    <property type="entry name" value="TIP41-LIKE PROTEIN"/>
    <property type="match status" value="1"/>
</dbReference>
<evidence type="ECO:0008006" key="4">
    <source>
        <dbReference type="Google" id="ProtNLM"/>
    </source>
</evidence>
<accession>W9RPN9</accession>
<dbReference type="Proteomes" id="UP000030645">
    <property type="component" value="Unassembled WGS sequence"/>
</dbReference>
<keyword evidence="3" id="KW-1185">Reference proteome</keyword>
<dbReference type="PANTHER" id="PTHR33356:SF5">
    <property type="entry name" value="TIP41-LIKE PROTEIN"/>
    <property type="match status" value="1"/>
</dbReference>
<proteinExistence type="predicted"/>
<dbReference type="STRING" id="981085.W9RPN9"/>
<feature type="region of interest" description="Disordered" evidence="1">
    <location>
        <begin position="97"/>
        <end position="116"/>
    </location>
</feature>
<name>W9RPN9_9ROSA</name>
<dbReference type="EMBL" id="KE345018">
    <property type="protein sequence ID" value="EXB89997.1"/>
    <property type="molecule type" value="Genomic_DNA"/>
</dbReference>
<reference evidence="3" key="1">
    <citation type="submission" date="2013-01" db="EMBL/GenBank/DDBJ databases">
        <title>Draft Genome Sequence of a Mulberry Tree, Morus notabilis C.K. Schneid.</title>
        <authorList>
            <person name="He N."/>
            <person name="Zhao S."/>
        </authorList>
    </citation>
    <scope>NUCLEOTIDE SEQUENCE</scope>
</reference>
<protein>
    <recommendedName>
        <fullName evidence="4">TIP41-like protein</fullName>
    </recommendedName>
</protein>
<dbReference type="AlphaFoldDB" id="W9RPN9"/>
<evidence type="ECO:0000256" key="1">
    <source>
        <dbReference type="SAM" id="MobiDB-lite"/>
    </source>
</evidence>
<organism evidence="2 3">
    <name type="scientific">Morus notabilis</name>
    <dbReference type="NCBI Taxonomy" id="981085"/>
    <lineage>
        <taxon>Eukaryota</taxon>
        <taxon>Viridiplantae</taxon>
        <taxon>Streptophyta</taxon>
        <taxon>Embryophyta</taxon>
        <taxon>Tracheophyta</taxon>
        <taxon>Spermatophyta</taxon>
        <taxon>Magnoliopsida</taxon>
        <taxon>eudicotyledons</taxon>
        <taxon>Gunneridae</taxon>
        <taxon>Pentapetalae</taxon>
        <taxon>rosids</taxon>
        <taxon>fabids</taxon>
        <taxon>Rosales</taxon>
        <taxon>Moraceae</taxon>
        <taxon>Moreae</taxon>
        <taxon>Morus</taxon>
    </lineage>
</organism>
<feature type="region of interest" description="Disordered" evidence="1">
    <location>
        <begin position="21"/>
        <end position="40"/>
    </location>
</feature>
<evidence type="ECO:0000313" key="2">
    <source>
        <dbReference type="EMBL" id="EXB89997.1"/>
    </source>
</evidence>
<feature type="compositionally biased region" description="Basic and acidic residues" evidence="1">
    <location>
        <begin position="25"/>
        <end position="34"/>
    </location>
</feature>
<gene>
    <name evidence="2" type="ORF">L484_023650</name>
</gene>
<sequence length="384" mass="42835">MAAESLDDAEFWLPPQFLADDYDDDKANTFRSDSEAESDEEEFIAGLTLRMACSTLDDGFKATDSAFASENGKPWTLSRSPQSTLCALGSGCGCESRGSPNEAHSRVPSPPPPRPSAATWDLLNAAAGEVAKMRLMSQNNNNNNEEEEEYYKLFRSGGLLNAPRKTPLANPSAEFFLNHAISQKQLQFQQLRQQQMMKQQQQSSAIWGNNTPATLAAERQQQLVQQLRQNYQTGVQNKARNHQNARSLGLSPSAWPPLQQQQRRENVSGMRAVFLGNPSRKKECTGTGVFLPRQIGTQHESRRKPACSTVLVPARVVQALNLNLDDMCGAQPQIQPRFNGSFTPDTDVALRLRSNNVVSHQKRNLARSQPQVNHEIRLPQDWTY</sequence>
<dbReference type="eggNOG" id="ENOG502QW8M">
    <property type="taxonomic scope" value="Eukaryota"/>
</dbReference>
<evidence type="ECO:0000313" key="3">
    <source>
        <dbReference type="Proteomes" id="UP000030645"/>
    </source>
</evidence>